<proteinExistence type="predicted"/>
<dbReference type="EMBL" id="WNYA01000004">
    <property type="protein sequence ID" value="KAG8579327.1"/>
    <property type="molecule type" value="Genomic_DNA"/>
</dbReference>
<dbReference type="InterPro" id="IPR015919">
    <property type="entry name" value="Cadherin-like_sf"/>
</dbReference>
<evidence type="ECO:0000259" key="10">
    <source>
        <dbReference type="PROSITE" id="PS50268"/>
    </source>
</evidence>
<organism evidence="11 12">
    <name type="scientific">Engystomops pustulosus</name>
    <name type="common">Tungara frog</name>
    <name type="synonym">Physalaemus pustulosus</name>
    <dbReference type="NCBI Taxonomy" id="76066"/>
    <lineage>
        <taxon>Eukaryota</taxon>
        <taxon>Metazoa</taxon>
        <taxon>Chordata</taxon>
        <taxon>Craniata</taxon>
        <taxon>Vertebrata</taxon>
        <taxon>Euteleostomi</taxon>
        <taxon>Amphibia</taxon>
        <taxon>Batrachia</taxon>
        <taxon>Anura</taxon>
        <taxon>Neobatrachia</taxon>
        <taxon>Hyloidea</taxon>
        <taxon>Leptodactylidae</taxon>
        <taxon>Leiuperinae</taxon>
        <taxon>Engystomops</taxon>
    </lineage>
</organism>
<dbReference type="Proteomes" id="UP000824782">
    <property type="component" value="Unassembled WGS sequence"/>
</dbReference>
<dbReference type="InterPro" id="IPR050174">
    <property type="entry name" value="Protocadherin/Cadherin-CA"/>
</dbReference>
<dbReference type="InterPro" id="IPR002126">
    <property type="entry name" value="Cadherin-like_dom"/>
</dbReference>
<reference evidence="11" key="1">
    <citation type="thesis" date="2020" institute="ProQuest LLC" country="789 East Eisenhower Parkway, Ann Arbor, MI, USA">
        <title>Comparative Genomics and Chromosome Evolution.</title>
        <authorList>
            <person name="Mudd A.B."/>
        </authorList>
    </citation>
    <scope>NUCLEOTIDE SEQUENCE</scope>
    <source>
        <strain evidence="11">237g6f4</strain>
        <tissue evidence="11">Blood</tissue>
    </source>
</reference>
<dbReference type="PANTHER" id="PTHR24028">
    <property type="entry name" value="CADHERIN-87A"/>
    <property type="match status" value="1"/>
</dbReference>
<keyword evidence="2" id="KW-0812">Transmembrane</keyword>
<dbReference type="Pfam" id="PF08266">
    <property type="entry name" value="Cadherin_2"/>
    <property type="match status" value="1"/>
</dbReference>
<dbReference type="CDD" id="cd11304">
    <property type="entry name" value="Cadherin_repeat"/>
    <property type="match status" value="1"/>
</dbReference>
<dbReference type="PRINTS" id="PR00205">
    <property type="entry name" value="CADHERIN"/>
</dbReference>
<evidence type="ECO:0000256" key="3">
    <source>
        <dbReference type="ARBA" id="ARBA00022737"/>
    </source>
</evidence>
<dbReference type="FunFam" id="2.60.40.60:FF:000006">
    <property type="entry name" value="Protocadherin alpha 2"/>
    <property type="match status" value="1"/>
</dbReference>
<dbReference type="PROSITE" id="PS00232">
    <property type="entry name" value="CADHERIN_1"/>
    <property type="match status" value="1"/>
</dbReference>
<feature type="domain" description="Cadherin" evidence="10">
    <location>
        <begin position="35"/>
        <end position="133"/>
    </location>
</feature>
<comment type="caution">
    <text evidence="11">The sequence shown here is derived from an EMBL/GenBank/DDBJ whole genome shotgun (WGS) entry which is preliminary data.</text>
</comment>
<keyword evidence="4 9" id="KW-0106">Calcium</keyword>
<sequence length="169" mass="19785">MVNHRQDYQARSRIFHFFVLHITWDVVLSQLHYIIPEESKHGTFVGRIAQDLGLDIGEINSRMLHMSLEIEKEYFQVNLQNGILFVKETIDRETLCPETPFCIIPLQVIVDKPVQMYRVDIEIEDINDNSPVFSSSVNNLLISEVRPAGSRFRLKQQLIQILEPFYNKL</sequence>
<comment type="subcellular location">
    <subcellularLocation>
        <location evidence="1">Membrane</location>
        <topology evidence="1">Single-pass membrane protein</topology>
    </subcellularLocation>
</comment>
<protein>
    <recommendedName>
        <fullName evidence="10">Cadherin domain-containing protein</fullName>
    </recommendedName>
</protein>
<keyword evidence="8" id="KW-0325">Glycoprotein</keyword>
<dbReference type="PANTHER" id="PTHR24028:SF133">
    <property type="entry name" value="PROTOCADHERIN ALPHA-4"/>
    <property type="match status" value="1"/>
</dbReference>
<gene>
    <name evidence="11" type="ORF">GDO81_010814</name>
</gene>
<evidence type="ECO:0000256" key="4">
    <source>
        <dbReference type="ARBA" id="ARBA00022837"/>
    </source>
</evidence>
<evidence type="ECO:0000256" key="5">
    <source>
        <dbReference type="ARBA" id="ARBA00022889"/>
    </source>
</evidence>
<dbReference type="Gene3D" id="2.60.40.60">
    <property type="entry name" value="Cadherins"/>
    <property type="match status" value="1"/>
</dbReference>
<keyword evidence="12" id="KW-1185">Reference proteome</keyword>
<evidence type="ECO:0000313" key="11">
    <source>
        <dbReference type="EMBL" id="KAG8579327.1"/>
    </source>
</evidence>
<evidence type="ECO:0000256" key="8">
    <source>
        <dbReference type="ARBA" id="ARBA00023180"/>
    </source>
</evidence>
<dbReference type="GO" id="GO:0007156">
    <property type="term" value="P:homophilic cell adhesion via plasma membrane adhesion molecules"/>
    <property type="evidence" value="ECO:0007669"/>
    <property type="project" value="InterPro"/>
</dbReference>
<dbReference type="SUPFAM" id="SSF49313">
    <property type="entry name" value="Cadherin-like"/>
    <property type="match status" value="1"/>
</dbReference>
<keyword evidence="6" id="KW-1133">Transmembrane helix</keyword>
<evidence type="ECO:0000256" key="7">
    <source>
        <dbReference type="ARBA" id="ARBA00023136"/>
    </source>
</evidence>
<evidence type="ECO:0000256" key="9">
    <source>
        <dbReference type="PROSITE-ProRule" id="PRU00043"/>
    </source>
</evidence>
<dbReference type="InterPro" id="IPR013164">
    <property type="entry name" value="Cadherin_N"/>
</dbReference>
<keyword evidence="7" id="KW-0472">Membrane</keyword>
<accession>A0AAV7C2Z0</accession>
<dbReference type="GO" id="GO:0005886">
    <property type="term" value="C:plasma membrane"/>
    <property type="evidence" value="ECO:0007669"/>
    <property type="project" value="InterPro"/>
</dbReference>
<dbReference type="AlphaFoldDB" id="A0AAV7C2Z0"/>
<evidence type="ECO:0000256" key="6">
    <source>
        <dbReference type="ARBA" id="ARBA00022989"/>
    </source>
</evidence>
<evidence type="ECO:0000256" key="1">
    <source>
        <dbReference type="ARBA" id="ARBA00004167"/>
    </source>
</evidence>
<name>A0AAV7C2Z0_ENGPU</name>
<dbReference type="GO" id="GO:0005509">
    <property type="term" value="F:calcium ion binding"/>
    <property type="evidence" value="ECO:0007669"/>
    <property type="project" value="UniProtKB-UniRule"/>
</dbReference>
<keyword evidence="5" id="KW-0130">Cell adhesion</keyword>
<dbReference type="PROSITE" id="PS50268">
    <property type="entry name" value="CADHERIN_2"/>
    <property type="match status" value="1"/>
</dbReference>
<evidence type="ECO:0000256" key="2">
    <source>
        <dbReference type="ARBA" id="ARBA00022692"/>
    </source>
</evidence>
<dbReference type="InterPro" id="IPR020894">
    <property type="entry name" value="Cadherin_CS"/>
</dbReference>
<evidence type="ECO:0000313" key="12">
    <source>
        <dbReference type="Proteomes" id="UP000824782"/>
    </source>
</evidence>
<keyword evidence="3" id="KW-0677">Repeat</keyword>